<dbReference type="RefSeq" id="WP_180990317.1">
    <property type="nucleotide sequence ID" value="NZ_LJSN01000003.1"/>
</dbReference>
<organism evidence="1 2">
    <name type="scientific">Streptomyces noursei</name>
    <name type="common">Streptomyces albulus</name>
    <dbReference type="NCBI Taxonomy" id="1971"/>
    <lineage>
        <taxon>Bacteria</taxon>
        <taxon>Bacillati</taxon>
        <taxon>Actinomycetota</taxon>
        <taxon>Actinomycetes</taxon>
        <taxon>Kitasatosporales</taxon>
        <taxon>Streptomycetaceae</taxon>
        <taxon>Streptomyces</taxon>
    </lineage>
</organism>
<sequence length="339" mass="38090">MSVRFDANRERAIVRCDQCPGQPTLPTHREETDPRRCVRCQGERRWLPQPHPEDHLCQVCRRECPTCQAPTRDGQRCRTCRGMCRTCSTPLPDRGSPADQVVHVAPQRRKDHRHRWALTFFPRTWDWDQCDACQDAGTAGDPVRAVLAALPDKVIRACGGAVPPTVMDTIHTELRNRTPRQLAARVERRWWGSWAGRPLQREAEANQEGYRPDDVAVWLLAPTVCAGRCEDGWHLADQPGRDDAPCTVCRGGRLLAKRRELDDAEEPEPGSAANRTTAEAVAYRPPMRECTGQDGACGVPVAAPHTRCPACADWPWCACHRRRYDPHKATACSACSTRQ</sequence>
<gene>
    <name evidence="1" type="ORF">AOB60_28690</name>
</gene>
<dbReference type="AlphaFoldDB" id="A0A2N8PAQ9"/>
<proteinExistence type="predicted"/>
<comment type="caution">
    <text evidence="1">The sequence shown here is derived from an EMBL/GenBank/DDBJ whole genome shotgun (WGS) entry which is preliminary data.</text>
</comment>
<keyword evidence="2" id="KW-1185">Reference proteome</keyword>
<dbReference type="Proteomes" id="UP000236047">
    <property type="component" value="Unassembled WGS sequence"/>
</dbReference>
<reference evidence="2" key="1">
    <citation type="submission" date="2015-09" db="EMBL/GenBank/DDBJ databases">
        <authorList>
            <person name="Graham D.E."/>
            <person name="Mahan K.M."/>
            <person name="Klingeman D.M."/>
            <person name="Fida T."/>
            <person name="Giannone R.J."/>
            <person name="Hettich R.L."/>
            <person name="Parry R.J."/>
            <person name="Spain J.C."/>
        </authorList>
    </citation>
    <scope>NUCLEOTIDE SEQUENCE [LARGE SCALE GENOMIC DNA]</scope>
    <source>
        <strain evidence="2">JCM 4701</strain>
    </source>
</reference>
<name>A0A2N8PAQ9_STRNR</name>
<evidence type="ECO:0000313" key="2">
    <source>
        <dbReference type="Proteomes" id="UP000236047"/>
    </source>
</evidence>
<evidence type="ECO:0000313" key="1">
    <source>
        <dbReference type="EMBL" id="PNE38109.1"/>
    </source>
</evidence>
<accession>A0A2N8PAQ9</accession>
<protein>
    <submittedName>
        <fullName evidence="1">Uncharacterized protein</fullName>
    </submittedName>
</protein>
<dbReference type="EMBL" id="LJSN01000003">
    <property type="protein sequence ID" value="PNE38109.1"/>
    <property type="molecule type" value="Genomic_DNA"/>
</dbReference>